<keyword evidence="1" id="KW-1133">Transmembrane helix</keyword>
<dbReference type="AlphaFoldDB" id="A0A1V8SYC9"/>
<evidence type="ECO:0000256" key="1">
    <source>
        <dbReference type="SAM" id="Phobius"/>
    </source>
</evidence>
<feature type="transmembrane region" description="Helical" evidence="1">
    <location>
        <begin position="337"/>
        <end position="357"/>
    </location>
</feature>
<feature type="transmembrane region" description="Helical" evidence="1">
    <location>
        <begin position="460"/>
        <end position="484"/>
    </location>
</feature>
<proteinExistence type="predicted"/>
<dbReference type="OrthoDB" id="5392263at2759"/>
<name>A0A1V8SYC9_9PEZI</name>
<reference evidence="3" key="1">
    <citation type="submission" date="2017-03" db="EMBL/GenBank/DDBJ databases">
        <title>Genomes of endolithic fungi from Antarctica.</title>
        <authorList>
            <person name="Coleine C."/>
            <person name="Masonjones S."/>
            <person name="Stajich J.E."/>
        </authorList>
    </citation>
    <scope>NUCLEOTIDE SEQUENCE [LARGE SCALE GENOMIC DNA]</scope>
    <source>
        <strain evidence="3">CCFEE 5527</strain>
    </source>
</reference>
<feature type="transmembrane region" description="Helical" evidence="1">
    <location>
        <begin position="303"/>
        <end position="325"/>
    </location>
</feature>
<feature type="transmembrane region" description="Helical" evidence="1">
    <location>
        <begin position="195"/>
        <end position="213"/>
    </location>
</feature>
<evidence type="ECO:0000313" key="2">
    <source>
        <dbReference type="EMBL" id="OQO04165.1"/>
    </source>
</evidence>
<keyword evidence="1" id="KW-0812">Transmembrane</keyword>
<keyword evidence="1" id="KW-0472">Membrane</keyword>
<keyword evidence="3" id="KW-1185">Reference proteome</keyword>
<accession>A0A1V8SYC9</accession>
<organism evidence="2 3">
    <name type="scientific">Cryoendolithus antarcticus</name>
    <dbReference type="NCBI Taxonomy" id="1507870"/>
    <lineage>
        <taxon>Eukaryota</taxon>
        <taxon>Fungi</taxon>
        <taxon>Dikarya</taxon>
        <taxon>Ascomycota</taxon>
        <taxon>Pezizomycotina</taxon>
        <taxon>Dothideomycetes</taxon>
        <taxon>Dothideomycetidae</taxon>
        <taxon>Cladosporiales</taxon>
        <taxon>Cladosporiaceae</taxon>
        <taxon>Cryoendolithus</taxon>
    </lineage>
</organism>
<dbReference type="InParanoid" id="A0A1V8SYC9"/>
<gene>
    <name evidence="2" type="ORF">B0A48_10775</name>
</gene>
<protein>
    <submittedName>
        <fullName evidence="2">Uncharacterized protein</fullName>
    </submittedName>
</protein>
<comment type="caution">
    <text evidence="2">The sequence shown here is derived from an EMBL/GenBank/DDBJ whole genome shotgun (WGS) entry which is preliminary data.</text>
</comment>
<dbReference type="EMBL" id="NAJO01000022">
    <property type="protein sequence ID" value="OQO04165.1"/>
    <property type="molecule type" value="Genomic_DNA"/>
</dbReference>
<feature type="transmembrane region" description="Helical" evidence="1">
    <location>
        <begin position="395"/>
        <end position="416"/>
    </location>
</feature>
<feature type="transmembrane region" description="Helical" evidence="1">
    <location>
        <begin position="43"/>
        <end position="67"/>
    </location>
</feature>
<feature type="transmembrane region" description="Helical" evidence="1">
    <location>
        <begin position="155"/>
        <end position="175"/>
    </location>
</feature>
<sequence length="506" mass="56007">MAPLVTFLLPSIAFSTTIPRRKLFVPTWNLGKGRWSPVRSPLLLLLLSIDMALWVAVIFATAGPLIISAFTEMMLDINIYSILSSGNRVGLSAASRARLLLAIASGNLKQRVEDETITATEHSSFEPLSEISEAIQGLKAEHRPQKLLNLMDAQADWTTTVGYPMAIFFFGFVWASRDLQRAPPSADAPLSLTFGVQWMIVVHVATVSSCLLSNNNPSTASNLVDGPLVPESRALLPDVHESRYQSVSIWNRGSNKHTWLEQITHHCDNGATTQTTGTPCPHVQEHAMLRAVRQDLKIGMWQYLFAILLPAISLTALPYMAGAYLTYQTPPKGFGCLSLTLACYAGSQILVIIFHELKRHAPKPRNSVISVPASASRQSFMRRLRSDIAHVGPRVYRAGVFWVYLAACLISLLVALGEPIMSAAGFYNDCRCFVNVNMWLHIDRAFVPVTFDYSSSPTSYGGWVIMGYAAATFLAVCTLASWCYQRSMKESYSRLVRAPGYRRISR</sequence>
<dbReference type="Proteomes" id="UP000192596">
    <property type="component" value="Unassembled WGS sequence"/>
</dbReference>
<evidence type="ECO:0000313" key="3">
    <source>
        <dbReference type="Proteomes" id="UP000192596"/>
    </source>
</evidence>